<evidence type="ECO:0000256" key="1">
    <source>
        <dbReference type="ARBA" id="ARBA00004127"/>
    </source>
</evidence>
<gene>
    <name evidence="7" type="ORF">D0962_25375</name>
</gene>
<dbReference type="Proteomes" id="UP000473574">
    <property type="component" value="Unassembled WGS sequence"/>
</dbReference>
<comment type="subcellular location">
    <subcellularLocation>
        <location evidence="1">Endomembrane system</location>
        <topology evidence="1">Multi-pass membrane protein</topology>
    </subcellularLocation>
</comment>
<dbReference type="PANTHER" id="PTHR39535:SF2">
    <property type="entry name" value="HTTM DOMAIN-CONTAINING PROTEIN"/>
    <property type="match status" value="1"/>
</dbReference>
<evidence type="ECO:0000256" key="3">
    <source>
        <dbReference type="ARBA" id="ARBA00022989"/>
    </source>
</evidence>
<organism evidence="7 8">
    <name type="scientific">Adonisia turfae CCMR0082</name>
    <dbReference type="NCBI Taxonomy" id="2304604"/>
    <lineage>
        <taxon>Bacteria</taxon>
        <taxon>Bacillati</taxon>
        <taxon>Cyanobacteriota</taxon>
        <taxon>Adonisia</taxon>
        <taxon>Adonisia turfae</taxon>
    </lineage>
</organism>
<dbReference type="InterPro" id="IPR011020">
    <property type="entry name" value="HTTM-like"/>
</dbReference>
<dbReference type="InterPro" id="IPR052964">
    <property type="entry name" value="Sporulation_signal_mat"/>
</dbReference>
<evidence type="ECO:0000313" key="7">
    <source>
        <dbReference type="EMBL" id="NEZ66053.1"/>
    </source>
</evidence>
<dbReference type="EMBL" id="QZCE01000002">
    <property type="protein sequence ID" value="NEZ66053.1"/>
    <property type="molecule type" value="Genomic_DNA"/>
</dbReference>
<dbReference type="PANTHER" id="PTHR39535">
    <property type="entry name" value="SPORULATION-DELAYING PROTEIN SDPB"/>
    <property type="match status" value="1"/>
</dbReference>
<comment type="caution">
    <text evidence="7">The sequence shown here is derived from an EMBL/GenBank/DDBJ whole genome shotgun (WGS) entry which is preliminary data.</text>
</comment>
<feature type="transmembrane region" description="Helical" evidence="5">
    <location>
        <begin position="404"/>
        <end position="421"/>
    </location>
</feature>
<feature type="domain" description="HTTM-like" evidence="6">
    <location>
        <begin position="21"/>
        <end position="264"/>
    </location>
</feature>
<keyword evidence="2 5" id="KW-0812">Transmembrane</keyword>
<evidence type="ECO:0000259" key="6">
    <source>
        <dbReference type="SMART" id="SM00752"/>
    </source>
</evidence>
<proteinExistence type="predicted"/>
<feature type="transmembrane region" description="Helical" evidence="5">
    <location>
        <begin position="226"/>
        <end position="259"/>
    </location>
</feature>
<dbReference type="InterPro" id="IPR007263">
    <property type="entry name" value="DCC1-like"/>
</dbReference>
<evidence type="ECO:0000313" key="8">
    <source>
        <dbReference type="Proteomes" id="UP000473574"/>
    </source>
</evidence>
<dbReference type="GO" id="GO:0012505">
    <property type="term" value="C:endomembrane system"/>
    <property type="evidence" value="ECO:0007669"/>
    <property type="project" value="UniProtKB-SubCell"/>
</dbReference>
<dbReference type="AlphaFoldDB" id="A0A6M0SDD8"/>
<dbReference type="GO" id="GO:0015035">
    <property type="term" value="F:protein-disulfide reductase activity"/>
    <property type="evidence" value="ECO:0007669"/>
    <property type="project" value="InterPro"/>
</dbReference>
<evidence type="ECO:0000256" key="4">
    <source>
        <dbReference type="ARBA" id="ARBA00023136"/>
    </source>
</evidence>
<accession>A0A6M0SDD8</accession>
<name>A0A6M0SDD8_9CYAN</name>
<reference evidence="7 8" key="1">
    <citation type="journal article" date="2020" name="Microb. Ecol.">
        <title>Ecogenomics of the Marine Benthic Filamentous Cyanobacterium Adonisia.</title>
        <authorList>
            <person name="Walter J.M."/>
            <person name="Coutinho F.H."/>
            <person name="Leomil L."/>
            <person name="Hargreaves P.I."/>
            <person name="Campeao M.E."/>
            <person name="Vieira V.V."/>
            <person name="Silva B.S."/>
            <person name="Fistarol G.O."/>
            <person name="Salomon P.S."/>
            <person name="Sawabe T."/>
            <person name="Mino S."/>
            <person name="Hosokawa M."/>
            <person name="Miyashita H."/>
            <person name="Maruyama F."/>
            <person name="van Verk M.C."/>
            <person name="Dutilh B.E."/>
            <person name="Thompson C.C."/>
            <person name="Thompson F.L."/>
        </authorList>
    </citation>
    <scope>NUCLEOTIDE SEQUENCE [LARGE SCALE GENOMIC DNA]</scope>
    <source>
        <strain evidence="7 8">CCMR0082</strain>
    </source>
</reference>
<dbReference type="SMART" id="SM00752">
    <property type="entry name" value="HTTM"/>
    <property type="match status" value="1"/>
</dbReference>
<evidence type="ECO:0000256" key="5">
    <source>
        <dbReference type="SAM" id="Phobius"/>
    </source>
</evidence>
<feature type="transmembrane region" description="Helical" evidence="5">
    <location>
        <begin position="200"/>
        <end position="219"/>
    </location>
</feature>
<feature type="transmembrane region" description="Helical" evidence="5">
    <location>
        <begin position="86"/>
        <end position="105"/>
    </location>
</feature>
<feature type="transmembrane region" description="Helical" evidence="5">
    <location>
        <begin position="30"/>
        <end position="48"/>
    </location>
</feature>
<sequence>MLLCYLFSAMISRWLKPLEHRYGLDLRSLALLRLGLALVILFDVWFRLGNVVADYTDQGTLPLSALGALWLPGYWSIHALSGSVVWQWGCFAIATFSALLMLIGYRTRWATIVAWLMLISLHNRNPLIVSSADDVLRAMVFWAMFLPSGSSYSVDQALNMAKTPQPKRIVTMATVGLMAQQSYIYIASALSQPLSGGTGVGMMAMVLAWVGPLLLWSPIKTDVCRLLAVVLLLLFHIGGALTLNLGLLPMISCITWLAFVPSSVWDNLAERTFTPKHLGLKIYYDAECGFCKKVVHLIRTFLILPRRVPLQITQSDPVIQTAMETHNSWVIVDWQGQHHYKWHGIAYVVSLSPVFRPLAHVLRVPPLMAVGTRLYETIASNRRFAGNFTKPFKYQSFTVRSHRVFSVLALVALLLITLLNLRSITAYDAMATSQQPAVALLRQVTDGPIVRSLAPLGQAARLDQSWHIFSPDADGQES</sequence>
<keyword evidence="3 5" id="KW-1133">Transmembrane helix</keyword>
<evidence type="ECO:0000256" key="2">
    <source>
        <dbReference type="ARBA" id="ARBA00022692"/>
    </source>
</evidence>
<protein>
    <submittedName>
        <fullName evidence="7">DUF393 domain-containing protein</fullName>
    </submittedName>
</protein>
<dbReference type="Pfam" id="PF04134">
    <property type="entry name" value="DCC1-like"/>
    <property type="match status" value="1"/>
</dbReference>
<keyword evidence="4 5" id="KW-0472">Membrane</keyword>